<protein>
    <recommendedName>
        <fullName evidence="2">Glycine dehydrogenase C-terminal domain-containing protein</fullName>
    </recommendedName>
</protein>
<evidence type="ECO:0000313" key="4">
    <source>
        <dbReference type="Proteomes" id="UP001153148"/>
    </source>
</evidence>
<dbReference type="PANTHER" id="PTHR11773">
    <property type="entry name" value="GLYCINE DEHYDROGENASE, DECARBOXYLATING"/>
    <property type="match status" value="1"/>
</dbReference>
<dbReference type="Gene3D" id="3.90.1150.10">
    <property type="entry name" value="Aspartate Aminotransferase, domain 1"/>
    <property type="match status" value="1"/>
</dbReference>
<gene>
    <name evidence="3" type="ORF">TPAB3V08_LOCUS1732</name>
</gene>
<dbReference type="InterPro" id="IPR049316">
    <property type="entry name" value="GDC-P_C"/>
</dbReference>
<organism evidence="3 4">
    <name type="scientific">Timema podura</name>
    <name type="common">Walking stick</name>
    <dbReference type="NCBI Taxonomy" id="61482"/>
    <lineage>
        <taxon>Eukaryota</taxon>
        <taxon>Metazoa</taxon>
        <taxon>Ecdysozoa</taxon>
        <taxon>Arthropoda</taxon>
        <taxon>Hexapoda</taxon>
        <taxon>Insecta</taxon>
        <taxon>Pterygota</taxon>
        <taxon>Neoptera</taxon>
        <taxon>Polyneoptera</taxon>
        <taxon>Phasmatodea</taxon>
        <taxon>Timematodea</taxon>
        <taxon>Timematoidea</taxon>
        <taxon>Timematidae</taxon>
        <taxon>Timema</taxon>
    </lineage>
</organism>
<accession>A0ABN7NFR9</accession>
<dbReference type="PANTHER" id="PTHR11773:SF1">
    <property type="entry name" value="GLYCINE DEHYDROGENASE (DECARBOXYLATING), MITOCHONDRIAL"/>
    <property type="match status" value="1"/>
</dbReference>
<evidence type="ECO:0000313" key="3">
    <source>
        <dbReference type="EMBL" id="CAG2054711.1"/>
    </source>
</evidence>
<name>A0ABN7NFR9_TIMPD</name>
<reference evidence="3" key="1">
    <citation type="submission" date="2021-03" db="EMBL/GenBank/DDBJ databases">
        <authorList>
            <person name="Tran Van P."/>
        </authorList>
    </citation>
    <scope>NUCLEOTIDE SEQUENCE</scope>
</reference>
<comment type="caution">
    <text evidence="3">The sequence shown here is derived from an EMBL/GenBank/DDBJ whole genome shotgun (WGS) entry which is preliminary data.</text>
</comment>
<dbReference type="Proteomes" id="UP001153148">
    <property type="component" value="Unassembled WGS sequence"/>
</dbReference>
<feature type="domain" description="Glycine dehydrogenase C-terminal" evidence="2">
    <location>
        <begin position="16"/>
        <end position="113"/>
    </location>
</feature>
<proteinExistence type="predicted"/>
<sequence length="263" mass="29614">MALIVQMMGPRGLRKATQVAILNANYMSRRLEDHYPTLYKGQNSRLVAHEFILDVRELKKSANIEAVDIAKRLMDYGFHAPTMSWPVNGTLMIEPTESEDKEELDRFCDALITTADCDGDKATSTLCRWHGQLGTAVLVWTLVLACAGGLNRATVRPEELYQETDNCIRQEISEIEHGRMDPRTNPLKMAPHTMEAVIASEWNRPYTREQAAFPASVKNSSFPQDSESILVSQPSPFPIYVAKGFPVKSSQLWLQFGVSPRQE</sequence>
<evidence type="ECO:0000259" key="2">
    <source>
        <dbReference type="Pfam" id="PF21478"/>
    </source>
</evidence>
<dbReference type="InterPro" id="IPR020581">
    <property type="entry name" value="GDC_P"/>
</dbReference>
<dbReference type="SUPFAM" id="SSF53383">
    <property type="entry name" value="PLP-dependent transferases"/>
    <property type="match status" value="1"/>
</dbReference>
<dbReference type="InterPro" id="IPR015422">
    <property type="entry name" value="PyrdxlP-dep_Trfase_small"/>
</dbReference>
<dbReference type="InterPro" id="IPR015424">
    <property type="entry name" value="PyrdxlP-dep_Trfase"/>
</dbReference>
<keyword evidence="4" id="KW-1185">Reference proteome</keyword>
<evidence type="ECO:0000256" key="1">
    <source>
        <dbReference type="ARBA" id="ARBA00022898"/>
    </source>
</evidence>
<keyword evidence="1" id="KW-0663">Pyridoxal phosphate</keyword>
<dbReference type="Pfam" id="PF21478">
    <property type="entry name" value="GcvP2_C"/>
    <property type="match status" value="1"/>
</dbReference>
<dbReference type="EMBL" id="CAJPIN010001640">
    <property type="protein sequence ID" value="CAG2054711.1"/>
    <property type="molecule type" value="Genomic_DNA"/>
</dbReference>